<dbReference type="NCBIfam" id="TIGR02595">
    <property type="entry name" value="PEP_CTERM"/>
    <property type="match status" value="1"/>
</dbReference>
<dbReference type="RefSeq" id="WP_146535461.1">
    <property type="nucleotide sequence ID" value="NZ_SJPX01000004.1"/>
</dbReference>
<dbReference type="EMBL" id="SJPX01000004">
    <property type="protein sequence ID" value="TWU49159.1"/>
    <property type="molecule type" value="Genomic_DNA"/>
</dbReference>
<dbReference type="OrthoDB" id="277558at2"/>
<evidence type="ECO:0000256" key="1">
    <source>
        <dbReference type="SAM" id="SignalP"/>
    </source>
</evidence>
<gene>
    <name evidence="3" type="ORF">Poly59_37730</name>
</gene>
<keyword evidence="4" id="KW-1185">Reference proteome</keyword>
<feature type="domain" description="Ice-binding protein C-terminal" evidence="2">
    <location>
        <begin position="196"/>
        <end position="219"/>
    </location>
</feature>
<keyword evidence="1" id="KW-0732">Signal</keyword>
<evidence type="ECO:0000313" key="4">
    <source>
        <dbReference type="Proteomes" id="UP000317977"/>
    </source>
</evidence>
<organism evidence="3 4">
    <name type="scientific">Rubripirellula reticaptiva</name>
    <dbReference type="NCBI Taxonomy" id="2528013"/>
    <lineage>
        <taxon>Bacteria</taxon>
        <taxon>Pseudomonadati</taxon>
        <taxon>Planctomycetota</taxon>
        <taxon>Planctomycetia</taxon>
        <taxon>Pirellulales</taxon>
        <taxon>Pirellulaceae</taxon>
        <taxon>Rubripirellula</taxon>
    </lineage>
</organism>
<accession>A0A5C6EP69</accession>
<protein>
    <recommendedName>
        <fullName evidence="2">Ice-binding protein C-terminal domain-containing protein</fullName>
    </recommendedName>
</protein>
<dbReference type="Pfam" id="PF07589">
    <property type="entry name" value="PEP-CTERM"/>
    <property type="match status" value="1"/>
</dbReference>
<sequence precursor="true">MKKKMLMTFAVIVSVAFLGDSINAATVNGFANGGFETPGVGTPAESWPSAAAGYTLSSDSHTGSFAAQLASPELNAAVILQNSIEQGGLPPLTPGDHPILTFQSKGFAGTTGNALFALRYLDQSGAILASSGNQFFQNLINPNTWTEISFDLGVVPAGADAAFIEFSQGIGPIDPGNGLLAGLVLIDNVNLSVVSAVPEPTSVAMLGLCGFGMIVRRRRR</sequence>
<feature type="signal peptide" evidence="1">
    <location>
        <begin position="1"/>
        <end position="24"/>
    </location>
</feature>
<feature type="chain" id="PRO_5022856891" description="Ice-binding protein C-terminal domain-containing protein" evidence="1">
    <location>
        <begin position="25"/>
        <end position="220"/>
    </location>
</feature>
<dbReference type="AlphaFoldDB" id="A0A5C6EP69"/>
<dbReference type="Proteomes" id="UP000317977">
    <property type="component" value="Unassembled WGS sequence"/>
</dbReference>
<evidence type="ECO:0000313" key="3">
    <source>
        <dbReference type="EMBL" id="TWU49159.1"/>
    </source>
</evidence>
<proteinExistence type="predicted"/>
<comment type="caution">
    <text evidence="3">The sequence shown here is derived from an EMBL/GenBank/DDBJ whole genome shotgun (WGS) entry which is preliminary data.</text>
</comment>
<dbReference type="InterPro" id="IPR013424">
    <property type="entry name" value="Ice-binding_C"/>
</dbReference>
<dbReference type="Gene3D" id="2.60.120.260">
    <property type="entry name" value="Galactose-binding domain-like"/>
    <property type="match status" value="1"/>
</dbReference>
<name>A0A5C6EP69_9BACT</name>
<evidence type="ECO:0000259" key="2">
    <source>
        <dbReference type="Pfam" id="PF07589"/>
    </source>
</evidence>
<reference evidence="3 4" key="1">
    <citation type="submission" date="2019-02" db="EMBL/GenBank/DDBJ databases">
        <title>Deep-cultivation of Planctomycetes and their phenomic and genomic characterization uncovers novel biology.</title>
        <authorList>
            <person name="Wiegand S."/>
            <person name="Jogler M."/>
            <person name="Boedeker C."/>
            <person name="Pinto D."/>
            <person name="Vollmers J."/>
            <person name="Rivas-Marin E."/>
            <person name="Kohn T."/>
            <person name="Peeters S.H."/>
            <person name="Heuer A."/>
            <person name="Rast P."/>
            <person name="Oberbeckmann S."/>
            <person name="Bunk B."/>
            <person name="Jeske O."/>
            <person name="Meyerdierks A."/>
            <person name="Storesund J.E."/>
            <person name="Kallscheuer N."/>
            <person name="Luecker S."/>
            <person name="Lage O.M."/>
            <person name="Pohl T."/>
            <person name="Merkel B.J."/>
            <person name="Hornburger P."/>
            <person name="Mueller R.-W."/>
            <person name="Bruemmer F."/>
            <person name="Labrenz M."/>
            <person name="Spormann A.M."/>
            <person name="Op Den Camp H."/>
            <person name="Overmann J."/>
            <person name="Amann R."/>
            <person name="Jetten M.S.M."/>
            <person name="Mascher T."/>
            <person name="Medema M.H."/>
            <person name="Devos D.P."/>
            <person name="Kaster A.-K."/>
            <person name="Ovreas L."/>
            <person name="Rohde M."/>
            <person name="Galperin M.Y."/>
            <person name="Jogler C."/>
        </authorList>
    </citation>
    <scope>NUCLEOTIDE SEQUENCE [LARGE SCALE GENOMIC DNA]</scope>
    <source>
        <strain evidence="3 4">Poly59</strain>
    </source>
</reference>